<protein>
    <submittedName>
        <fullName evidence="1">Uncharacterized protein</fullName>
    </submittedName>
</protein>
<reference evidence="1 2" key="1">
    <citation type="journal article" date="2018" name="Mol. Plant">
        <title>The genome of Artemisia annua provides insight into the evolution of Asteraceae family and artemisinin biosynthesis.</title>
        <authorList>
            <person name="Shen Q."/>
            <person name="Zhang L."/>
            <person name="Liao Z."/>
            <person name="Wang S."/>
            <person name="Yan T."/>
            <person name="Shi P."/>
            <person name="Liu M."/>
            <person name="Fu X."/>
            <person name="Pan Q."/>
            <person name="Wang Y."/>
            <person name="Lv Z."/>
            <person name="Lu X."/>
            <person name="Zhang F."/>
            <person name="Jiang W."/>
            <person name="Ma Y."/>
            <person name="Chen M."/>
            <person name="Hao X."/>
            <person name="Li L."/>
            <person name="Tang Y."/>
            <person name="Lv G."/>
            <person name="Zhou Y."/>
            <person name="Sun X."/>
            <person name="Brodelius P.E."/>
            <person name="Rose J.K.C."/>
            <person name="Tang K."/>
        </authorList>
    </citation>
    <scope>NUCLEOTIDE SEQUENCE [LARGE SCALE GENOMIC DNA]</scope>
    <source>
        <strain evidence="2">cv. Huhao1</strain>
        <tissue evidence="1">Leaf</tissue>
    </source>
</reference>
<evidence type="ECO:0000313" key="2">
    <source>
        <dbReference type="Proteomes" id="UP000245207"/>
    </source>
</evidence>
<keyword evidence="2" id="KW-1185">Reference proteome</keyword>
<accession>A0A2U1L6E6</accession>
<proteinExistence type="predicted"/>
<dbReference type="AlphaFoldDB" id="A0A2U1L6E6"/>
<sequence length="273" mass="30820">MDDEEQEGHLEKVNYVRRMLFLDPLVGSPIPGTQQLYINRTAHPAEISNGDTTRDDMIIKGKRRVWERGFDTKDVTGTRKESLYRALSLGLTGNEDNYLNIYLLGLMQMSRNGHPPSKYNMSKAYYQKYVAGADGADVSGLQLIDPKHVLLGAAEALSVRFIVFNAKGKDWVAQEFAPPVVGTKILRTSYALCLPSLSSVAFAYALVRSRVLRVNAPAQPSNTFEEMRLDRILRQNTIPESFTITLEQEQRIKSIPAFSDLRCLYKEDWSLPT</sequence>
<evidence type="ECO:0000313" key="1">
    <source>
        <dbReference type="EMBL" id="PWA44595.1"/>
    </source>
</evidence>
<dbReference type="EMBL" id="PKPP01011193">
    <property type="protein sequence ID" value="PWA44595.1"/>
    <property type="molecule type" value="Genomic_DNA"/>
</dbReference>
<organism evidence="1 2">
    <name type="scientific">Artemisia annua</name>
    <name type="common">Sweet wormwood</name>
    <dbReference type="NCBI Taxonomy" id="35608"/>
    <lineage>
        <taxon>Eukaryota</taxon>
        <taxon>Viridiplantae</taxon>
        <taxon>Streptophyta</taxon>
        <taxon>Embryophyta</taxon>
        <taxon>Tracheophyta</taxon>
        <taxon>Spermatophyta</taxon>
        <taxon>Magnoliopsida</taxon>
        <taxon>eudicotyledons</taxon>
        <taxon>Gunneridae</taxon>
        <taxon>Pentapetalae</taxon>
        <taxon>asterids</taxon>
        <taxon>campanulids</taxon>
        <taxon>Asterales</taxon>
        <taxon>Asteraceae</taxon>
        <taxon>Asteroideae</taxon>
        <taxon>Anthemideae</taxon>
        <taxon>Artemisiinae</taxon>
        <taxon>Artemisia</taxon>
    </lineage>
</organism>
<name>A0A2U1L6E6_ARTAN</name>
<gene>
    <name evidence="1" type="ORF">CTI12_AA522160</name>
</gene>
<dbReference type="Proteomes" id="UP000245207">
    <property type="component" value="Unassembled WGS sequence"/>
</dbReference>
<comment type="caution">
    <text evidence="1">The sequence shown here is derived from an EMBL/GenBank/DDBJ whole genome shotgun (WGS) entry which is preliminary data.</text>
</comment>